<feature type="compositionally biased region" description="Polar residues" evidence="6">
    <location>
        <begin position="22"/>
        <end position="44"/>
    </location>
</feature>
<feature type="domain" description="CCR4-NOT transcription complex subunit 1 CAF1-binding" evidence="9">
    <location>
        <begin position="1019"/>
        <end position="1240"/>
    </location>
</feature>
<dbReference type="InterPro" id="IPR024557">
    <property type="entry name" value="CNOT1_dom_4"/>
</dbReference>
<evidence type="ECO:0000256" key="5">
    <source>
        <dbReference type="ARBA" id="ARBA00023242"/>
    </source>
</evidence>
<reference evidence="13 14" key="1">
    <citation type="journal article" date="2023" name="Plant Dis.">
        <title>First Report of Diplodia intermedia Causing Canker and Dieback Diseases on Apple Trees in Canada.</title>
        <authorList>
            <person name="Ellouze W."/>
            <person name="Ilyukhin E."/>
            <person name="Sulman M."/>
            <person name="Ali S."/>
        </authorList>
    </citation>
    <scope>NUCLEOTIDE SEQUENCE [LARGE SCALE GENOMIC DNA]</scope>
    <source>
        <strain evidence="13 14">M45-28</strain>
    </source>
</reference>
<evidence type="ECO:0000259" key="8">
    <source>
        <dbReference type="Pfam" id="PF12842"/>
    </source>
</evidence>
<accession>A0ABR3U3A5</accession>
<dbReference type="Pfam" id="PF04054">
    <property type="entry name" value="Not1"/>
    <property type="match status" value="1"/>
</dbReference>
<feature type="domain" description="CCR4-Not complex component Not1 C-terminal" evidence="7">
    <location>
        <begin position="1916"/>
        <end position="2275"/>
    </location>
</feature>
<evidence type="ECO:0000256" key="4">
    <source>
        <dbReference type="ARBA" id="ARBA00023163"/>
    </source>
</evidence>
<name>A0ABR3U3A5_9PEZI</name>
<dbReference type="InterPro" id="IPR032194">
    <property type="entry name" value="CNOT1_HEAT"/>
</dbReference>
<dbReference type="Gene3D" id="1.25.40.800">
    <property type="match status" value="1"/>
</dbReference>
<dbReference type="PANTHER" id="PTHR13162:SF8">
    <property type="entry name" value="CCR4-NOT TRANSCRIPTION COMPLEX SUBUNIT 1"/>
    <property type="match status" value="1"/>
</dbReference>
<evidence type="ECO:0000256" key="3">
    <source>
        <dbReference type="ARBA" id="ARBA00023015"/>
    </source>
</evidence>
<dbReference type="Pfam" id="PF16417">
    <property type="entry name" value="CNOT1_TTP_bind"/>
    <property type="match status" value="1"/>
</dbReference>
<dbReference type="InterPro" id="IPR055454">
    <property type="entry name" value="CNOT1-like_NOT1_connector"/>
</dbReference>
<evidence type="ECO:0000256" key="6">
    <source>
        <dbReference type="SAM" id="MobiDB-lite"/>
    </source>
</evidence>
<feature type="region of interest" description="Disordered" evidence="6">
    <location>
        <begin position="1"/>
        <end position="161"/>
    </location>
</feature>
<gene>
    <name evidence="13" type="primary">CDC39</name>
    <name evidence="13" type="ORF">SLS58_001177</name>
</gene>
<feature type="domain" description="CCR4-NOT transcription complex subunit 1" evidence="8">
    <location>
        <begin position="1302"/>
        <end position="1442"/>
    </location>
</feature>
<dbReference type="Gene3D" id="1.25.40.790">
    <property type="match status" value="1"/>
</dbReference>
<feature type="domain" description="CCR4-NOT transcription complex subunit 1-like NOT1 connector" evidence="12">
    <location>
        <begin position="1593"/>
        <end position="1742"/>
    </location>
</feature>
<keyword evidence="3" id="KW-0805">Transcription regulation</keyword>
<proteinExistence type="predicted"/>
<feature type="compositionally biased region" description="Low complexity" evidence="6">
    <location>
        <begin position="55"/>
        <end position="80"/>
    </location>
</feature>
<feature type="compositionally biased region" description="Pro residues" evidence="6">
    <location>
        <begin position="1517"/>
        <end position="1529"/>
    </location>
</feature>
<evidence type="ECO:0000259" key="9">
    <source>
        <dbReference type="Pfam" id="PF16415"/>
    </source>
</evidence>
<keyword evidence="2" id="KW-0678">Repressor</keyword>
<evidence type="ECO:0000256" key="2">
    <source>
        <dbReference type="ARBA" id="ARBA00022491"/>
    </source>
</evidence>
<evidence type="ECO:0000313" key="14">
    <source>
        <dbReference type="Proteomes" id="UP001521184"/>
    </source>
</evidence>
<feature type="region of interest" description="Disordered" evidence="6">
    <location>
        <begin position="2279"/>
        <end position="2333"/>
    </location>
</feature>
<dbReference type="InterPro" id="IPR040398">
    <property type="entry name" value="Not1"/>
</dbReference>
<evidence type="ECO:0000259" key="7">
    <source>
        <dbReference type="Pfam" id="PF04054"/>
    </source>
</evidence>
<evidence type="ECO:0000313" key="13">
    <source>
        <dbReference type="EMBL" id="KAL1650360.1"/>
    </source>
</evidence>
<evidence type="ECO:0000259" key="10">
    <source>
        <dbReference type="Pfam" id="PF16417"/>
    </source>
</evidence>
<evidence type="ECO:0000259" key="12">
    <source>
        <dbReference type="Pfam" id="PF25097"/>
    </source>
</evidence>
<evidence type="ECO:0000259" key="11">
    <source>
        <dbReference type="Pfam" id="PF16418"/>
    </source>
</evidence>
<dbReference type="Pfam" id="PF16415">
    <property type="entry name" value="CNOT1_CAF1_bind"/>
    <property type="match status" value="1"/>
</dbReference>
<feature type="compositionally biased region" description="Polar residues" evidence="6">
    <location>
        <begin position="81"/>
        <end position="100"/>
    </location>
</feature>
<comment type="subcellular location">
    <subcellularLocation>
        <location evidence="1">Nucleus</location>
    </subcellularLocation>
</comment>
<feature type="domain" description="CCR4-NOT transcription complex subunit 1 TTP binding" evidence="10">
    <location>
        <begin position="810"/>
        <end position="954"/>
    </location>
</feature>
<feature type="compositionally biased region" description="Low complexity" evidence="6">
    <location>
        <begin position="1"/>
        <end position="16"/>
    </location>
</feature>
<feature type="compositionally biased region" description="Low complexity" evidence="6">
    <location>
        <begin position="150"/>
        <end position="161"/>
    </location>
</feature>
<dbReference type="Gene3D" id="1.25.40.840">
    <property type="entry name" value="CCR4-NOT transcription complex subunit 1 TTP binding domain"/>
    <property type="match status" value="1"/>
</dbReference>
<dbReference type="InterPro" id="IPR032191">
    <property type="entry name" value="CNOT1_CAF1_bind"/>
</dbReference>
<keyword evidence="14" id="KW-1185">Reference proteome</keyword>
<feature type="compositionally biased region" description="Gly residues" evidence="6">
    <location>
        <begin position="120"/>
        <end position="133"/>
    </location>
</feature>
<sequence>MSQQFPWGSSSQQPSGRRGLTPISTAFTSTRSNSAANSPSRTSFSPVNNPPPVASPGTRRIISRTSSVSSTSSPFSPSQSGLQQQHTPGQLLSSGRSRTIASQGASHFASSAAALPSASQGGGGAPSTSGGGSSKVARASPSLSQSGNIGSPSSTSTASAPSGQSLAKIVIAQVFLLLSSLKEDKDKTKWEQQTDQIRKLVNSNGMEVFSKYFRRLLQSNAPQIFPGNVKGGDNSGSYGLLVEEMHKIMRDPQQAYKIAESIDTTEGDLFRDFDLSTFMEHFKLDPVAKTTLALACKTTSKTDLRTKADAILSNNYQNFLMTLVNSHPDSQDDIPSSILATDIDRLAQDPPRTWNDESKNSLLFAIRTKYDKLTGILPPDVTASLHMFELLENQNPLIRHVQRAGPRATSSLDSCKEMLASVEARDMSYQNVANALLFMAITQNGQAYNATNFVAALREHRAGQRLDWQDVVHSFDRENLKVTTQQFLALYNAFLPLAQEYENFDIQLLWGGSWNHQDTQLSFVVAFLACSPEDLDVTQVPRLRKAFTLEQFEDASDVVKERAKEVVKHPLVSLDATAALFNIIFQSQETYNIAQRSQIPQTVINQNTDIFVVAASAVPKPWVGLQEMAMRQLFGPFVEKRVPNVYSFALHGLWKQDSIWVAARFLDFYNANPLSLTTIMEHAAEHGWIQDLVALNSDMSLDLAALAHREGLFDLDPWAQDTLRQIPVFPRVLASFLNNKAETDLQAQREGVPPANVPLAVKTVHPLLGFLQGHLPDEELVSLQRICIGAYPRLINYGEGFDEIIDSNGKDGNSISPEADRKMQEHYKNMYSGESDVRHIIEELQKYKASEDPADQDLFACMIHGLFDEYNCFGEYPLEALATTAVLFGGIIQYNLLSRIPLQAGLAMVLEAVQDYPPEASMYKFGLQALLNFSNRLHEWPSFCDRLLRVPGLQGTEVWNKAEEIVRRQRSGEANGETNGDSQNGISLTNGSVEEFGPESVVRQFSCLHADPLLRPELYEDPDEEVQDKVLFVLNNVSERNIVDKLNDLKEALEEKHHQWFASYLVEERAKMQPNFQQLYLDMLALFGDRFLWAEVLRETYVSVIRMLNAESTMNSSTERTHLKNLGGWLGSLTIARDKPLKFKNISFKDLLIEGHDTQRLLIVIPFTCKVLIQASKSTVFRPPNPWVMEIIRLLMELYHFAELKLNLKFEIEVLCKGLDLDYKIIEPSDCIRSRPLHEEEILGQAIPDGLEGFHDLSLVGLNRARAVNDRFSPAAIQASLPDLASALVYPPASSNMAATSRLRQIFHTAAQSAIAEIIAPVVERSVTIAAISTSQLVAKDFATEADENKMREAAHTMVKSLSGSLALVTCKEPLRMSIMNNIRILARDLPEQALPEGLILMFVNDNLDTVCGMVEQAAEQQSIAEIDVQIEGGTRARRYHRNTNPREPFNDPPVKHWATFIPEPYRQSPGGLNTEQLAIYEDFGRQARGMSQVNNASQDNGRQMSEVLQEQYPQVPNLPTPAEPPAIPRPGSQAPARLQTAPPMSATMPQAQLNGYVDAHTASERALTHLLDLQRTSKEAQEEHIEELGPSAPTRDAFEQLIHLVETSGTTRDNLCLGIAGRVVTYLFAEAERRLEIEVMVQLVIQLCQISVNTSRQIMMWLANIENERLLNAPVVICMVTAGLLDLQRVDMAASKAIQARNLHALDFLSQFMDEILLGASPAAFRTDFSRSLEALTQWLSEDSDLEVGKLIMSKLQVPQERVPTPPDAGGKYQVEYVFEEWIHLVRYGQRQAPSERMIAAFINQLHARGFLKTQNDSAHFIRVCVEASVDAYEREELVPFPSLDNAYIFVDGLAKLVVSLVVYQSEPEGATLSKKPAYLEGILSLVIMVLIHHHRTRGERFNQKVFFRLFNSIICELHDVRDLLSGLEPEFMLVMGKALLVLQPKHLAGFSFAWLTLVSHRMFMPVMLKLADDTRWNLYAKLTEVVLSYAGNLMKPVEPSVEARNFYRGVLRVLLVIHHDFPEFLAENHFRLCNAIPMHCTQLRNLVVSAYPSSYPELPDPFTAGFKVDRLEDVRKAPVVRCDVEEPLNKHGVKDIVDNLLQSTEQSPEELQKLCDAIYGPQREETGLAFAPVLVDTSLLHSIALYVGSHAVSTAGKGPVFSATSPHAKLLENLAKELRPEGRYHFLSAMTNQLRWPNSHTHWFSYAILHLFGSSSDQISLDVKQQITRVLLERLLVHRPHPWGLIITLLEILKNRDYQFWELPFVKAAPELRLGESMDESSRSCPKPSSDANSLPSPVPKELKKALTAQTTDRSSTEWDTSRTKCSCGMT</sequence>
<feature type="region of interest" description="Disordered" evidence="6">
    <location>
        <begin position="1517"/>
        <end position="1540"/>
    </location>
</feature>
<protein>
    <submittedName>
        <fullName evidence="13">CCR4-NOT core subunit cdc39</fullName>
    </submittedName>
</protein>
<dbReference type="InterPro" id="IPR038535">
    <property type="entry name" value="CNOT1_TTP_bind_sf"/>
</dbReference>
<dbReference type="PANTHER" id="PTHR13162">
    <property type="entry name" value="CCR4-NOT TRANSCRIPTION COMPLEX"/>
    <property type="match status" value="1"/>
</dbReference>
<dbReference type="InterPro" id="IPR032193">
    <property type="entry name" value="CNOT1_TTP_bind"/>
</dbReference>
<evidence type="ECO:0000256" key="1">
    <source>
        <dbReference type="ARBA" id="ARBA00004123"/>
    </source>
</evidence>
<dbReference type="InterPro" id="IPR007196">
    <property type="entry name" value="CCR4-Not_Not1_C"/>
</dbReference>
<dbReference type="EMBL" id="JAKEKT020000004">
    <property type="protein sequence ID" value="KAL1650360.1"/>
    <property type="molecule type" value="Genomic_DNA"/>
</dbReference>
<comment type="caution">
    <text evidence="13">The sequence shown here is derived from an EMBL/GenBank/DDBJ whole genome shotgun (WGS) entry which is preliminary data.</text>
</comment>
<dbReference type="Pfam" id="PF25097">
    <property type="entry name" value="ARM_Cnot1"/>
    <property type="match status" value="1"/>
</dbReference>
<dbReference type="Gene3D" id="1.25.40.180">
    <property type="match status" value="1"/>
</dbReference>
<dbReference type="CDD" id="cd20710">
    <property type="entry name" value="NOT1_connector"/>
    <property type="match status" value="1"/>
</dbReference>
<dbReference type="Proteomes" id="UP001521184">
    <property type="component" value="Unassembled WGS sequence"/>
</dbReference>
<keyword evidence="5" id="KW-0539">Nucleus</keyword>
<dbReference type="Pfam" id="PF12842">
    <property type="entry name" value="DUF3819"/>
    <property type="match status" value="1"/>
</dbReference>
<dbReference type="Pfam" id="PF16418">
    <property type="entry name" value="CNOT1_HEAT"/>
    <property type="match status" value="1"/>
</dbReference>
<keyword evidence="4" id="KW-0804">Transcription</keyword>
<organism evidence="13 14">
    <name type="scientific">Diplodia intermedia</name>
    <dbReference type="NCBI Taxonomy" id="856260"/>
    <lineage>
        <taxon>Eukaryota</taxon>
        <taxon>Fungi</taxon>
        <taxon>Dikarya</taxon>
        <taxon>Ascomycota</taxon>
        <taxon>Pezizomycotina</taxon>
        <taxon>Dothideomycetes</taxon>
        <taxon>Dothideomycetes incertae sedis</taxon>
        <taxon>Botryosphaeriales</taxon>
        <taxon>Botryosphaeriaceae</taxon>
        <taxon>Diplodia</taxon>
    </lineage>
</organism>
<feature type="domain" description="CCR4-NOT transcription complex subunit 1 HEAT repeat" evidence="11">
    <location>
        <begin position="630"/>
        <end position="772"/>
    </location>
</feature>
<feature type="compositionally biased region" description="Low complexity" evidence="6">
    <location>
        <begin position="101"/>
        <end position="119"/>
    </location>
</feature>